<dbReference type="InterPro" id="IPR043502">
    <property type="entry name" value="DNA/RNA_pol_sf"/>
</dbReference>
<proteinExistence type="predicted"/>
<dbReference type="EMBL" id="SBJO01000163">
    <property type="protein sequence ID" value="KAF9762463.1"/>
    <property type="molecule type" value="Genomic_DNA"/>
</dbReference>
<keyword evidence="2" id="KW-1185">Reference proteome</keyword>
<sequence>MSNKLRNMPFVKIFVYDVFIFSKIKEDYEKHLKVVLEKLRDEGISVNFAKSLFRKREVVYLCKIIDKDGIRPDLSSLIKMEKIIVPRNHNGLMKLIGMINWIRDHIPNLSQRI</sequence>
<dbReference type="InterPro" id="IPR043128">
    <property type="entry name" value="Rev_trsase/Diguanyl_cyclase"/>
</dbReference>
<evidence type="ECO:0000313" key="2">
    <source>
        <dbReference type="Proteomes" id="UP000740883"/>
    </source>
</evidence>
<dbReference type="Gene3D" id="3.30.70.270">
    <property type="match status" value="1"/>
</dbReference>
<dbReference type="PANTHER" id="PTHR33064:SF37">
    <property type="entry name" value="RIBONUCLEASE H"/>
    <property type="match status" value="1"/>
</dbReference>
<accession>A0A9P6GYI6</accession>
<gene>
    <name evidence="1" type="primary">TY3B-G_9</name>
    <name evidence="1" type="ORF">NGRA_1982</name>
</gene>
<dbReference type="AlphaFoldDB" id="A0A9P6GYI6"/>
<dbReference type="SUPFAM" id="SSF56672">
    <property type="entry name" value="DNA/RNA polymerases"/>
    <property type="match status" value="1"/>
</dbReference>
<protein>
    <submittedName>
        <fullName evidence="1">Transposon Ty3-G Gag-Pol polyprotein</fullName>
    </submittedName>
</protein>
<name>A0A9P6GYI6_9MICR</name>
<reference evidence="1 2" key="1">
    <citation type="journal article" date="2020" name="Genome Biol. Evol.">
        <title>Comparative genomics of strictly vertically transmitted, feminizing microsporidia endosymbionts of amphipod crustaceans.</title>
        <authorList>
            <person name="Cormier A."/>
            <person name="Chebbi M.A."/>
            <person name="Giraud I."/>
            <person name="Wattier R."/>
            <person name="Teixeira M."/>
            <person name="Gilbert C."/>
            <person name="Rigaud T."/>
            <person name="Cordaux R."/>
        </authorList>
    </citation>
    <scope>NUCLEOTIDE SEQUENCE [LARGE SCALE GENOMIC DNA]</scope>
    <source>
        <strain evidence="1 2">Ou3-Ou53</strain>
    </source>
</reference>
<dbReference type="OrthoDB" id="2194291at2759"/>
<organism evidence="1 2">
    <name type="scientific">Nosema granulosis</name>
    <dbReference type="NCBI Taxonomy" id="83296"/>
    <lineage>
        <taxon>Eukaryota</taxon>
        <taxon>Fungi</taxon>
        <taxon>Fungi incertae sedis</taxon>
        <taxon>Microsporidia</taxon>
        <taxon>Nosematidae</taxon>
        <taxon>Nosema</taxon>
    </lineage>
</organism>
<dbReference type="InterPro" id="IPR051320">
    <property type="entry name" value="Viral_Replic_Matur_Polypro"/>
</dbReference>
<comment type="caution">
    <text evidence="1">The sequence shown here is derived from an EMBL/GenBank/DDBJ whole genome shotgun (WGS) entry which is preliminary data.</text>
</comment>
<evidence type="ECO:0000313" key="1">
    <source>
        <dbReference type="EMBL" id="KAF9762463.1"/>
    </source>
</evidence>
<dbReference type="PANTHER" id="PTHR33064">
    <property type="entry name" value="POL PROTEIN"/>
    <property type="match status" value="1"/>
</dbReference>
<dbReference type="Proteomes" id="UP000740883">
    <property type="component" value="Unassembled WGS sequence"/>
</dbReference>